<dbReference type="EMBL" id="JACSRA010000021">
    <property type="protein sequence ID" value="MBD7912267.1"/>
    <property type="molecule type" value="Genomic_DNA"/>
</dbReference>
<evidence type="ECO:0000313" key="2">
    <source>
        <dbReference type="EMBL" id="MBD7912267.1"/>
    </source>
</evidence>
<keyword evidence="1" id="KW-1133">Transmembrane helix</keyword>
<feature type="transmembrane region" description="Helical" evidence="1">
    <location>
        <begin position="7"/>
        <end position="28"/>
    </location>
</feature>
<dbReference type="InterPro" id="IPR007383">
    <property type="entry name" value="DUF445"/>
</dbReference>
<sequence>MNYKRKANIALGISLILFCVSVILRYFYRDIFIFKLMIFVSEASLVGGIADWFAVTALFTKPLGFPYHTEIIPRNRQSIINSTAGLVETDLLSKETLKKQIDKISVVEYIFKYVQDNKDIKAAVVKKILDYIYEKNIDKIAEYIENIIKEEGKNINLSDRFKAFIENEFAYENRVIWAQNFLNKLSEEEGDKKILAFSKRILASKDEGSSFSLQSLLSKLNISVAEDLRDLIKSQLEKILTDLMSEDSIISEACKNNIIKTIEMVELSPASIEEWKADLLEKTDFKPIIKSQLPSLINEAIISNLLEKIWDYLKESKSIKTAIDNGVREIIYSILEKKHSVIGSIAKDTLNSFTDEKLNKFIEDKAGEDLQWIRINGSVLGGCIGLVLFVFLNLVYEPYVVPIIRGLLF</sequence>
<evidence type="ECO:0000313" key="3">
    <source>
        <dbReference type="Proteomes" id="UP000627781"/>
    </source>
</evidence>
<keyword evidence="3" id="KW-1185">Reference proteome</keyword>
<keyword evidence="1" id="KW-0472">Membrane</keyword>
<dbReference type="Pfam" id="PF04286">
    <property type="entry name" value="DUF445"/>
    <property type="match status" value="1"/>
</dbReference>
<dbReference type="PANTHER" id="PTHR38442:SF1">
    <property type="entry name" value="INNER MEMBRANE PROTEIN"/>
    <property type="match status" value="1"/>
</dbReference>
<comment type="caution">
    <text evidence="2">The sequence shown here is derived from an EMBL/GenBank/DDBJ whole genome shotgun (WGS) entry which is preliminary data.</text>
</comment>
<gene>
    <name evidence="2" type="ORF">H9661_12955</name>
</gene>
<organism evidence="2 3">
    <name type="scientific">Clostridium cibarium</name>
    <dbReference type="NCBI Taxonomy" id="2762247"/>
    <lineage>
        <taxon>Bacteria</taxon>
        <taxon>Bacillati</taxon>
        <taxon>Bacillota</taxon>
        <taxon>Clostridia</taxon>
        <taxon>Eubacteriales</taxon>
        <taxon>Clostridiaceae</taxon>
        <taxon>Clostridium</taxon>
    </lineage>
</organism>
<accession>A0ABR8PVQ4</accession>
<reference evidence="2 3" key="1">
    <citation type="submission" date="2020-08" db="EMBL/GenBank/DDBJ databases">
        <title>A Genomic Blueprint of the Chicken Gut Microbiome.</title>
        <authorList>
            <person name="Gilroy R."/>
            <person name="Ravi A."/>
            <person name="Getino M."/>
            <person name="Pursley I."/>
            <person name="Horton D.L."/>
            <person name="Alikhan N.-F."/>
            <person name="Baker D."/>
            <person name="Gharbi K."/>
            <person name="Hall N."/>
            <person name="Watson M."/>
            <person name="Adriaenssens E.M."/>
            <person name="Foster-Nyarko E."/>
            <person name="Jarju S."/>
            <person name="Secka A."/>
            <person name="Antonio M."/>
            <person name="Oren A."/>
            <person name="Chaudhuri R."/>
            <person name="La Ragione R.M."/>
            <person name="Hildebrand F."/>
            <person name="Pallen M.J."/>
        </authorList>
    </citation>
    <scope>NUCLEOTIDE SEQUENCE [LARGE SCALE GENOMIC DNA]</scope>
    <source>
        <strain evidence="2 3">Sa3CVN1</strain>
    </source>
</reference>
<dbReference type="PANTHER" id="PTHR38442">
    <property type="entry name" value="INNER MEMBRANE PROTEIN-RELATED"/>
    <property type="match status" value="1"/>
</dbReference>
<name>A0ABR8PVQ4_9CLOT</name>
<proteinExistence type="predicted"/>
<keyword evidence="1" id="KW-0812">Transmembrane</keyword>
<dbReference type="RefSeq" id="WP_191769208.1">
    <property type="nucleotide sequence ID" value="NZ_JACSRA010000021.1"/>
</dbReference>
<evidence type="ECO:0000256" key="1">
    <source>
        <dbReference type="SAM" id="Phobius"/>
    </source>
</evidence>
<dbReference type="Proteomes" id="UP000627781">
    <property type="component" value="Unassembled WGS sequence"/>
</dbReference>
<protein>
    <submittedName>
        <fullName evidence="2">DUF445 domain-containing protein</fullName>
    </submittedName>
</protein>